<evidence type="ECO:0000256" key="2">
    <source>
        <dbReference type="ARBA" id="ARBA00022737"/>
    </source>
</evidence>
<dbReference type="PANTHER" id="PTHR48051:SF1">
    <property type="entry name" value="RAS SUPPRESSOR PROTEIN 1"/>
    <property type="match status" value="1"/>
</dbReference>
<dbReference type="HOGENOM" id="CLU_617024_0_0_1"/>
<sequence>MIIFILYFFFIKNTEDDFNNYSDNPFSIENFINTDIYSLNRYYIKSYQILLDTLKHDNYDIEYIISLDIKYNKILDCLGKFKKLKAIDVTGNTMDSLKNIPVFKEVIYLNVSFTQCKKGDIIFIGDKTVYDLDISFPKLLFLDISYNFLVTKYILKSNNVESLIYRTNILKNDEIGSMFNFFTNLKELKLKTTSIIYLQLFPQTFYNLKNLELSVETFNINMIHYKIESLNHLILKFPSESRNIFRSAKLAKVFPNLKILNMNDNSLEFFPHIFNCRYLQILYLKENNIKNICSNAYNLKNLYKIQISNNSLDSIYCLTQIINLKVIIANNNRITEICDEIENLKDLLYLRLCRNRITRINRNVFKLEKLRNLDLTGNNIMEIPDFPEVCRPRNLNPFINNAYIITIAKTTESNNLVILFSASQEIINYFHQALNYYEEINLIN</sequence>
<dbReference type="PROSITE" id="PS51450">
    <property type="entry name" value="LRR"/>
    <property type="match status" value="1"/>
</dbReference>
<evidence type="ECO:0000313" key="3">
    <source>
        <dbReference type="EMBL" id="EPR79834.1"/>
    </source>
</evidence>
<dbReference type="OrthoDB" id="7451790at2759"/>
<dbReference type="InterPro" id="IPR032675">
    <property type="entry name" value="LRR_dom_sf"/>
</dbReference>
<dbReference type="EMBL" id="ATCN01000094">
    <property type="protein sequence ID" value="EPR79834.1"/>
    <property type="molecule type" value="Genomic_DNA"/>
</dbReference>
<dbReference type="SMART" id="SM00369">
    <property type="entry name" value="LRR_TYP"/>
    <property type="match status" value="4"/>
</dbReference>
<keyword evidence="2" id="KW-0677">Repeat</keyword>
<proteinExistence type="predicted"/>
<dbReference type="InterPro" id="IPR001611">
    <property type="entry name" value="Leu-rich_rpt"/>
</dbReference>
<name>S7XL91_SPRLO</name>
<dbReference type="STRING" id="1358809.S7XL91"/>
<comment type="caution">
    <text evidence="3">The sequence shown here is derived from an EMBL/GenBank/DDBJ whole genome shotgun (WGS) entry which is preliminary data.</text>
</comment>
<dbReference type="PANTHER" id="PTHR48051">
    <property type="match status" value="1"/>
</dbReference>
<gene>
    <name evidence="3" type="ORF">SLOPH_1253</name>
</gene>
<dbReference type="SUPFAM" id="SSF52058">
    <property type="entry name" value="L domain-like"/>
    <property type="match status" value="1"/>
</dbReference>
<dbReference type="AlphaFoldDB" id="S7XL91"/>
<dbReference type="GO" id="GO:0005737">
    <property type="term" value="C:cytoplasm"/>
    <property type="evidence" value="ECO:0007669"/>
    <property type="project" value="TreeGrafter"/>
</dbReference>
<dbReference type="VEuPathDB" id="MicrosporidiaDB:SLOPH_1253"/>
<reference evidence="4" key="1">
    <citation type="journal article" date="2013" name="PLoS Genet.">
        <title>The genome of Spraguea lophii and the basis of host-microsporidian interactions.</title>
        <authorList>
            <person name="Campbell S.E."/>
            <person name="Williams T.A."/>
            <person name="Yousuf A."/>
            <person name="Soanes D.M."/>
            <person name="Paszkiewicz K.H."/>
            <person name="Williams B.A.P."/>
        </authorList>
    </citation>
    <scope>NUCLEOTIDE SEQUENCE [LARGE SCALE GENOMIC DNA]</scope>
    <source>
        <strain evidence="4">42_110</strain>
    </source>
</reference>
<dbReference type="Proteomes" id="UP000014978">
    <property type="component" value="Unassembled WGS sequence"/>
</dbReference>
<dbReference type="InParanoid" id="S7XL91"/>
<dbReference type="InterPro" id="IPR003591">
    <property type="entry name" value="Leu-rich_rpt_typical-subtyp"/>
</dbReference>
<evidence type="ECO:0000313" key="4">
    <source>
        <dbReference type="Proteomes" id="UP000014978"/>
    </source>
</evidence>
<keyword evidence="4" id="KW-1185">Reference proteome</keyword>
<keyword evidence="1" id="KW-0433">Leucine-rich repeat</keyword>
<organism evidence="3 4">
    <name type="scientific">Spraguea lophii (strain 42_110)</name>
    <name type="common">Microsporidian parasite</name>
    <dbReference type="NCBI Taxonomy" id="1358809"/>
    <lineage>
        <taxon>Eukaryota</taxon>
        <taxon>Fungi</taxon>
        <taxon>Fungi incertae sedis</taxon>
        <taxon>Microsporidia</taxon>
        <taxon>Spragueidae</taxon>
        <taxon>Spraguea</taxon>
    </lineage>
</organism>
<evidence type="ECO:0000256" key="1">
    <source>
        <dbReference type="ARBA" id="ARBA00022614"/>
    </source>
</evidence>
<dbReference type="Pfam" id="PF13855">
    <property type="entry name" value="LRR_8"/>
    <property type="match status" value="1"/>
</dbReference>
<dbReference type="Gene3D" id="3.80.10.10">
    <property type="entry name" value="Ribonuclease Inhibitor"/>
    <property type="match status" value="2"/>
</dbReference>
<dbReference type="InterPro" id="IPR050216">
    <property type="entry name" value="LRR_domain-containing"/>
</dbReference>
<protein>
    <submittedName>
        <fullName evidence="3">Leucine rich repeat protein</fullName>
    </submittedName>
</protein>
<accession>S7XL91</accession>